<keyword evidence="2" id="KW-0472">Membrane</keyword>
<keyword evidence="2" id="KW-1133">Transmembrane helix</keyword>
<evidence type="ECO:0000256" key="1">
    <source>
        <dbReference type="SAM" id="MobiDB-lite"/>
    </source>
</evidence>
<reference evidence="3" key="1">
    <citation type="submission" date="2015-12" db="EMBL/GenBank/DDBJ databases">
        <title>Update maize B73 reference genome by single molecule sequencing technologies.</title>
        <authorList>
            <consortium name="Maize Genome Sequencing Project"/>
            <person name="Ware D."/>
        </authorList>
    </citation>
    <scope>NUCLEOTIDE SEQUENCE</scope>
    <source>
        <tissue evidence="3">Seedling</tissue>
    </source>
</reference>
<feature type="region of interest" description="Disordered" evidence="1">
    <location>
        <begin position="175"/>
        <end position="212"/>
    </location>
</feature>
<feature type="region of interest" description="Disordered" evidence="1">
    <location>
        <begin position="60"/>
        <end position="125"/>
    </location>
</feature>
<keyword evidence="2" id="KW-0812">Transmembrane</keyword>
<feature type="compositionally biased region" description="Polar residues" evidence="1">
    <location>
        <begin position="1"/>
        <end position="11"/>
    </location>
</feature>
<gene>
    <name evidence="3" type="ORF">ZEAMMB73_Zm00001d016679</name>
</gene>
<name>A0A1D6H9P2_MAIZE</name>
<dbReference type="PROSITE" id="PS51257">
    <property type="entry name" value="PROKAR_LIPOPROTEIN"/>
    <property type="match status" value="1"/>
</dbReference>
<proteinExistence type="predicted"/>
<dbReference type="AlphaFoldDB" id="A0A1D6H9P2"/>
<evidence type="ECO:0000256" key="2">
    <source>
        <dbReference type="SAM" id="Phobius"/>
    </source>
</evidence>
<feature type="compositionally biased region" description="Basic and acidic residues" evidence="1">
    <location>
        <begin position="60"/>
        <end position="78"/>
    </location>
</feature>
<feature type="region of interest" description="Disordered" evidence="1">
    <location>
        <begin position="1"/>
        <end position="21"/>
    </location>
</feature>
<evidence type="ECO:0000313" key="3">
    <source>
        <dbReference type="EMBL" id="AQK71422.1"/>
    </source>
</evidence>
<accession>A0A1D6H9P2</accession>
<feature type="transmembrane region" description="Helical" evidence="2">
    <location>
        <begin position="221"/>
        <end position="238"/>
    </location>
</feature>
<organism evidence="3">
    <name type="scientific">Zea mays</name>
    <name type="common">Maize</name>
    <dbReference type="NCBI Taxonomy" id="4577"/>
    <lineage>
        <taxon>Eukaryota</taxon>
        <taxon>Viridiplantae</taxon>
        <taxon>Streptophyta</taxon>
        <taxon>Embryophyta</taxon>
        <taxon>Tracheophyta</taxon>
        <taxon>Spermatophyta</taxon>
        <taxon>Magnoliopsida</taxon>
        <taxon>Liliopsida</taxon>
        <taxon>Poales</taxon>
        <taxon>Poaceae</taxon>
        <taxon>PACMAD clade</taxon>
        <taxon>Panicoideae</taxon>
        <taxon>Andropogonodae</taxon>
        <taxon>Andropogoneae</taxon>
        <taxon>Tripsacinae</taxon>
        <taxon>Zea</taxon>
    </lineage>
</organism>
<sequence length="250" mass="27527">MKVESPRTSPSRADPSPRLHPSDIHLHLIATSMACRAWPRLRPAHLRGWPPRIPFFPPYEDHADADAGRRKESTRPRDAVMPVPLRDAATPRCPCPSPRRRDARTARACPHPDAPPPHHAPSSPCDPCPQPSFPYYLKAGIPNSPFLLLPLLDWRWSAPTTCALPASLSHLTLPGGDTPEDGGAAASRSTDVVGSKKQSLRAPRRSPSAWTTARRDATTTLMTASIAYLHFFLVLRIFSLGKIYGRNTLI</sequence>
<dbReference type="EMBL" id="CM000781">
    <property type="protein sequence ID" value="AQK71422.1"/>
    <property type="molecule type" value="Genomic_DNA"/>
</dbReference>
<protein>
    <submittedName>
        <fullName evidence="3">Uncharacterized protein</fullName>
    </submittedName>
</protein>
<feature type="compositionally biased region" description="Pro residues" evidence="1">
    <location>
        <begin position="112"/>
        <end position="125"/>
    </location>
</feature>